<gene>
    <name evidence="1" type="ORF">Atai01_26790</name>
</gene>
<evidence type="ECO:0000313" key="1">
    <source>
        <dbReference type="EMBL" id="GLY66060.1"/>
    </source>
</evidence>
<name>A0A9W6R078_9PSEU</name>
<sequence>MDGPVTRGLPVVTVAQAPGMQLALHLSPERCAVSTAGMAHLAIGADAPGVGQSKAVPATDLPEKTRNALGPANVAKAPWGTDQIELFCGKYNLAVLTPVVNSVKVSGSGSSSEVDQPGQLRRTLIVAGPPGQLYMPPVYPGLAPPP</sequence>
<proteinExistence type="predicted"/>
<organism evidence="1 2">
    <name type="scientific">Amycolatopsis taiwanensis</name>
    <dbReference type="NCBI Taxonomy" id="342230"/>
    <lineage>
        <taxon>Bacteria</taxon>
        <taxon>Bacillati</taxon>
        <taxon>Actinomycetota</taxon>
        <taxon>Actinomycetes</taxon>
        <taxon>Pseudonocardiales</taxon>
        <taxon>Pseudonocardiaceae</taxon>
        <taxon>Amycolatopsis</taxon>
    </lineage>
</organism>
<comment type="caution">
    <text evidence="1">The sequence shown here is derived from an EMBL/GenBank/DDBJ whole genome shotgun (WGS) entry which is preliminary data.</text>
</comment>
<keyword evidence="2" id="KW-1185">Reference proteome</keyword>
<dbReference type="EMBL" id="BSTI01000005">
    <property type="protein sequence ID" value="GLY66060.1"/>
    <property type="molecule type" value="Genomic_DNA"/>
</dbReference>
<accession>A0A9W6R078</accession>
<dbReference type="RefSeq" id="WP_285487001.1">
    <property type="nucleotide sequence ID" value="NZ_BSTI01000005.1"/>
</dbReference>
<protein>
    <submittedName>
        <fullName evidence="1">Uncharacterized protein</fullName>
    </submittedName>
</protein>
<evidence type="ECO:0000313" key="2">
    <source>
        <dbReference type="Proteomes" id="UP001165136"/>
    </source>
</evidence>
<dbReference type="AlphaFoldDB" id="A0A9W6R078"/>
<dbReference type="Proteomes" id="UP001165136">
    <property type="component" value="Unassembled WGS sequence"/>
</dbReference>
<reference evidence="1" key="1">
    <citation type="submission" date="2023-03" db="EMBL/GenBank/DDBJ databases">
        <title>Amycolatopsis taiwanensis NBRC 103393.</title>
        <authorList>
            <person name="Ichikawa N."/>
            <person name="Sato H."/>
            <person name="Tonouchi N."/>
        </authorList>
    </citation>
    <scope>NUCLEOTIDE SEQUENCE</scope>
    <source>
        <strain evidence="1">NBRC 103393</strain>
    </source>
</reference>